<feature type="domain" description="Cytochrome c-type biogenesis protein H TPR" evidence="9">
    <location>
        <begin position="149"/>
        <end position="274"/>
    </location>
</feature>
<feature type="transmembrane region" description="Helical" evidence="7">
    <location>
        <begin position="6"/>
        <end position="26"/>
    </location>
</feature>
<dbReference type="GO" id="GO:0005886">
    <property type="term" value="C:plasma membrane"/>
    <property type="evidence" value="ECO:0007669"/>
    <property type="project" value="TreeGrafter"/>
</dbReference>
<evidence type="ECO:0000313" key="10">
    <source>
        <dbReference type="EMBL" id="TKV67528.1"/>
    </source>
</evidence>
<dbReference type="Pfam" id="PF23914">
    <property type="entry name" value="TPR_CcmH_CycH"/>
    <property type="match status" value="1"/>
</dbReference>
<dbReference type="GO" id="GO:0030313">
    <property type="term" value="C:cell envelope"/>
    <property type="evidence" value="ECO:0007669"/>
    <property type="project" value="UniProtKB-SubCell"/>
</dbReference>
<keyword evidence="7" id="KW-0812">Transmembrane</keyword>
<evidence type="ECO:0000256" key="7">
    <source>
        <dbReference type="SAM" id="Phobius"/>
    </source>
</evidence>
<dbReference type="SUPFAM" id="SSF48452">
    <property type="entry name" value="TPR-like"/>
    <property type="match status" value="1"/>
</dbReference>
<dbReference type="InterPro" id="IPR019734">
    <property type="entry name" value="TPR_rpt"/>
</dbReference>
<evidence type="ECO:0000256" key="5">
    <source>
        <dbReference type="PROSITE-ProRule" id="PRU00339"/>
    </source>
</evidence>
<sequence length="426" mass="46958">MTQTFWLTAAVMIVLALAFIIAPLFFHRSGRRAELDLRNQNLMAYRSRMSELDREYEAGAMDEDSYRQLKEELAGSMLDDVPDADRGMLDSPAQVNKGGKSSVAVVLASLVIIPAAAVFLYQQWGALDDVEQFRSMQEMMAADGDRLGQMQELTAQLRERLEENPDNTEGWAMLGRTYMRLEQYSDAAWAFERLAGSIDDDDNGKAVAWGLSAQAQFFLSQGGMTPQVTETIEKARALNPDEVNSLGLLGIYAFSQEDYEGAIRYWERIVDVAPDHPQIGSIRQGIEQAYQRLGREAPADDTAVASGPGVTVRVEIAESFRDEVPDDTTLFVFARRAEGQGGPPLAVARLTAGQLPTDVRLDDRFNMSPDSKLSDAGEVRVQARLSRSGTARPQAGDWEGQLDQPVAVTGNEADPVTLVIDTRLVQ</sequence>
<dbReference type="NCBIfam" id="TIGR03142">
    <property type="entry name" value="cytochro_ccmI"/>
    <property type="match status" value="1"/>
</dbReference>
<dbReference type="PANTHER" id="PTHR47870">
    <property type="entry name" value="CYTOCHROME C-TYPE BIOGENESIS PROTEIN CCMH"/>
    <property type="match status" value="1"/>
</dbReference>
<dbReference type="GO" id="GO:0017004">
    <property type="term" value="P:cytochrome complex assembly"/>
    <property type="evidence" value="ECO:0007669"/>
    <property type="project" value="UniProtKB-KW"/>
</dbReference>
<evidence type="ECO:0000256" key="6">
    <source>
        <dbReference type="SAM" id="MobiDB-lite"/>
    </source>
</evidence>
<comment type="subcellular location">
    <subcellularLocation>
        <location evidence="1">Cell envelope</location>
    </subcellularLocation>
</comment>
<name>A0A4U6R3T9_9GAMM</name>
<dbReference type="AlphaFoldDB" id="A0A4U6R3T9"/>
<dbReference type="EMBL" id="SZYH01000001">
    <property type="protein sequence ID" value="TKV67528.1"/>
    <property type="molecule type" value="Genomic_DNA"/>
</dbReference>
<keyword evidence="7" id="KW-1133">Transmembrane helix</keyword>
<dbReference type="PROSITE" id="PS50005">
    <property type="entry name" value="TPR"/>
    <property type="match status" value="1"/>
</dbReference>
<keyword evidence="3" id="KW-0201">Cytochrome c-type biogenesis</keyword>
<evidence type="ECO:0000259" key="8">
    <source>
        <dbReference type="Pfam" id="PF23892"/>
    </source>
</evidence>
<accession>A0A4U6R3T9</accession>
<dbReference type="InterPro" id="IPR056413">
    <property type="entry name" value="TPR_CcmH_CycH"/>
</dbReference>
<evidence type="ECO:0000256" key="4">
    <source>
        <dbReference type="ARBA" id="ARBA00022803"/>
    </source>
</evidence>
<feature type="repeat" description="TPR" evidence="5">
    <location>
        <begin position="243"/>
        <end position="276"/>
    </location>
</feature>
<feature type="region of interest" description="Disordered" evidence="6">
    <location>
        <begin position="368"/>
        <end position="400"/>
    </location>
</feature>
<feature type="transmembrane region" description="Helical" evidence="7">
    <location>
        <begin position="103"/>
        <end position="124"/>
    </location>
</feature>
<dbReference type="OrthoDB" id="9776053at2"/>
<dbReference type="Proteomes" id="UP000308488">
    <property type="component" value="Unassembled WGS sequence"/>
</dbReference>
<evidence type="ECO:0000259" key="9">
    <source>
        <dbReference type="Pfam" id="PF23914"/>
    </source>
</evidence>
<protein>
    <submittedName>
        <fullName evidence="10">C-type cytochrome biogenesis protein CcmI</fullName>
    </submittedName>
</protein>
<dbReference type="InterPro" id="IPR051263">
    <property type="entry name" value="C-type_cytochrome_biogenesis"/>
</dbReference>
<dbReference type="InterPro" id="IPR017560">
    <property type="entry name" value="Cyt_c_biogenesis_CcmI"/>
</dbReference>
<gene>
    <name evidence="10" type="primary">ccmI</name>
    <name evidence="10" type="ORF">FDP08_05200</name>
</gene>
<feature type="domain" description="Cytochrome c-type biogenesis protein H Ig-like" evidence="8">
    <location>
        <begin position="310"/>
        <end position="421"/>
    </location>
</feature>
<proteinExistence type="predicted"/>
<comment type="caution">
    <text evidence="10">The sequence shown here is derived from an EMBL/GenBank/DDBJ whole genome shotgun (WGS) entry which is preliminary data.</text>
</comment>
<keyword evidence="2" id="KW-0677">Repeat</keyword>
<keyword evidence="7" id="KW-0472">Membrane</keyword>
<keyword evidence="4 5" id="KW-0802">TPR repeat</keyword>
<evidence type="ECO:0000313" key="11">
    <source>
        <dbReference type="Proteomes" id="UP000308488"/>
    </source>
</evidence>
<dbReference type="InterPro" id="IPR056412">
    <property type="entry name" value="Ig_CycH"/>
</dbReference>
<dbReference type="PANTHER" id="PTHR47870:SF4">
    <property type="entry name" value="CYTOCHROME C-TYPE BIOGENESIS PROTEIN CYCH"/>
    <property type="match status" value="1"/>
</dbReference>
<evidence type="ECO:0000256" key="3">
    <source>
        <dbReference type="ARBA" id="ARBA00022748"/>
    </source>
</evidence>
<keyword evidence="11" id="KW-1185">Reference proteome</keyword>
<evidence type="ECO:0000256" key="1">
    <source>
        <dbReference type="ARBA" id="ARBA00004196"/>
    </source>
</evidence>
<reference evidence="10 11" key="1">
    <citation type="submission" date="2019-05" db="EMBL/GenBank/DDBJ databases">
        <title>Marinobacter panjinensis sp. nov., a moderately halophilic bacterium isolated from sea tidal flat environment.</title>
        <authorList>
            <person name="Yang W."/>
            <person name="An M."/>
            <person name="He W."/>
            <person name="Luo X."/>
            <person name="Zhu L."/>
            <person name="Chen G."/>
            <person name="Zhang Y."/>
            <person name="Wang Y."/>
        </authorList>
    </citation>
    <scope>NUCLEOTIDE SEQUENCE [LARGE SCALE GENOMIC DNA]</scope>
    <source>
        <strain evidence="10 11">PJ-16</strain>
    </source>
</reference>
<organism evidence="10 11">
    <name type="scientific">Marinobacter panjinensis</name>
    <dbReference type="NCBI Taxonomy" id="2576384"/>
    <lineage>
        <taxon>Bacteria</taxon>
        <taxon>Pseudomonadati</taxon>
        <taxon>Pseudomonadota</taxon>
        <taxon>Gammaproteobacteria</taxon>
        <taxon>Pseudomonadales</taxon>
        <taxon>Marinobacteraceae</taxon>
        <taxon>Marinobacter</taxon>
    </lineage>
</organism>
<dbReference type="InterPro" id="IPR011990">
    <property type="entry name" value="TPR-like_helical_dom_sf"/>
</dbReference>
<evidence type="ECO:0000256" key="2">
    <source>
        <dbReference type="ARBA" id="ARBA00022737"/>
    </source>
</evidence>
<dbReference type="SMART" id="SM00028">
    <property type="entry name" value="TPR"/>
    <property type="match status" value="2"/>
</dbReference>
<dbReference type="Gene3D" id="1.25.40.10">
    <property type="entry name" value="Tetratricopeptide repeat domain"/>
    <property type="match status" value="1"/>
</dbReference>
<dbReference type="RefSeq" id="WP_137434943.1">
    <property type="nucleotide sequence ID" value="NZ_JANRHC010000001.1"/>
</dbReference>
<dbReference type="Pfam" id="PF23892">
    <property type="entry name" value="Ig_CycH"/>
    <property type="match status" value="1"/>
</dbReference>